<keyword evidence="5" id="KW-0272">Extracellular matrix</keyword>
<evidence type="ECO:0000256" key="7">
    <source>
        <dbReference type="ARBA" id="ARBA00022729"/>
    </source>
</evidence>
<evidence type="ECO:0000256" key="3">
    <source>
        <dbReference type="ARBA" id="ARBA00004593"/>
    </source>
</evidence>
<evidence type="ECO:0000259" key="18">
    <source>
        <dbReference type="PROSITE" id="PS50024"/>
    </source>
</evidence>
<keyword evidence="8" id="KW-0677">Repeat</keyword>
<proteinExistence type="predicted"/>
<protein>
    <recommendedName>
        <fullName evidence="14">Interphotoreceptor matrix proteoglycan 1</fullName>
    </recommendedName>
    <alternativeName>
        <fullName evidence="15">Sialoprotein associated with cones and rods</fullName>
    </alternativeName>
</protein>
<evidence type="ECO:0000256" key="2">
    <source>
        <dbReference type="ARBA" id="ARBA00004504"/>
    </source>
</evidence>
<dbReference type="SMART" id="SM00200">
    <property type="entry name" value="SEA"/>
    <property type="match status" value="2"/>
</dbReference>
<feature type="region of interest" description="Disordered" evidence="17">
    <location>
        <begin position="792"/>
        <end position="823"/>
    </location>
</feature>
<feature type="compositionally biased region" description="Basic and acidic residues" evidence="17">
    <location>
        <begin position="814"/>
        <end position="823"/>
    </location>
</feature>
<feature type="compositionally biased region" description="Basic residues" evidence="17">
    <location>
        <begin position="792"/>
        <end position="802"/>
    </location>
</feature>
<evidence type="ECO:0000256" key="16">
    <source>
        <dbReference type="ARBA" id="ARBA00045407"/>
    </source>
</evidence>
<feature type="domain" description="SEA" evidence="18">
    <location>
        <begin position="600"/>
        <end position="713"/>
    </location>
</feature>
<evidence type="ECO:0000256" key="13">
    <source>
        <dbReference type="ARBA" id="ARBA00023290"/>
    </source>
</evidence>
<keyword evidence="7" id="KW-0732">Signal</keyword>
<dbReference type="Pfam" id="PF01390">
    <property type="entry name" value="SEA"/>
    <property type="match status" value="2"/>
</dbReference>
<dbReference type="PROSITE" id="PS50024">
    <property type="entry name" value="SEA"/>
    <property type="match status" value="2"/>
</dbReference>
<dbReference type="PANTHER" id="PTHR12199:SF3">
    <property type="entry name" value="INTERPHOTORECEPTOR MATRIX PROTEOGLYCAN 1"/>
    <property type="match status" value="1"/>
</dbReference>
<dbReference type="InterPro" id="IPR039861">
    <property type="entry name" value="IMPG"/>
</dbReference>
<evidence type="ECO:0000313" key="20">
    <source>
        <dbReference type="RefSeq" id="XP_026634900.1"/>
    </source>
</evidence>
<organism evidence="19 20">
    <name type="scientific">Microtus ochrogaster</name>
    <name type="common">Prairie vole</name>
    <dbReference type="NCBI Taxonomy" id="79684"/>
    <lineage>
        <taxon>Eukaryota</taxon>
        <taxon>Metazoa</taxon>
        <taxon>Chordata</taxon>
        <taxon>Craniata</taxon>
        <taxon>Vertebrata</taxon>
        <taxon>Euteleostomi</taxon>
        <taxon>Mammalia</taxon>
        <taxon>Eutheria</taxon>
        <taxon>Euarchontoglires</taxon>
        <taxon>Glires</taxon>
        <taxon>Rodentia</taxon>
        <taxon>Myomorpha</taxon>
        <taxon>Muroidea</taxon>
        <taxon>Cricetidae</taxon>
        <taxon>Arvicolinae</taxon>
        <taxon>Microtus</taxon>
    </lineage>
</organism>
<dbReference type="Gene3D" id="3.30.70.960">
    <property type="entry name" value="SEA domain"/>
    <property type="match status" value="1"/>
</dbReference>
<keyword evidence="12" id="KW-0966">Cell projection</keyword>
<keyword evidence="13" id="KW-0373">Hyaluronic acid</keyword>
<evidence type="ECO:0000256" key="14">
    <source>
        <dbReference type="ARBA" id="ARBA00040753"/>
    </source>
</evidence>
<evidence type="ECO:0000256" key="17">
    <source>
        <dbReference type="SAM" id="MobiDB-lite"/>
    </source>
</evidence>
<comment type="function">
    <text evidence="16">Chondroitin sulfate-, heparin- and hyaluronan-binding protein. May serve to form a basic macromolecular scaffold comprising the insoluble interphotoreceptor matrix.</text>
</comment>
<evidence type="ECO:0000256" key="11">
    <source>
        <dbReference type="ARBA" id="ARBA00023180"/>
    </source>
</evidence>
<dbReference type="PANTHER" id="PTHR12199">
    <property type="entry name" value="INTERPHOTORECEPTOR MATRIX PROTEOGLYCAN"/>
    <property type="match status" value="1"/>
</dbReference>
<evidence type="ECO:0000256" key="12">
    <source>
        <dbReference type="ARBA" id="ARBA00023273"/>
    </source>
</evidence>
<keyword evidence="4" id="KW-0964">Secreted</keyword>
<keyword evidence="10" id="KW-0675">Receptor</keyword>
<keyword evidence="19" id="KW-1185">Reference proteome</keyword>
<evidence type="ECO:0000313" key="19">
    <source>
        <dbReference type="Proteomes" id="UP000694915"/>
    </source>
</evidence>
<evidence type="ECO:0000256" key="8">
    <source>
        <dbReference type="ARBA" id="ARBA00022737"/>
    </source>
</evidence>
<keyword evidence="11" id="KW-0325">Glycoprotein</keyword>
<dbReference type="Proteomes" id="UP000694915">
    <property type="component" value="Chromosome 5"/>
</dbReference>
<dbReference type="RefSeq" id="XP_026634900.1">
    <property type="nucleotide sequence ID" value="XM_026779099.1"/>
</dbReference>
<evidence type="ECO:0000256" key="5">
    <source>
        <dbReference type="ARBA" id="ARBA00022530"/>
    </source>
</evidence>
<evidence type="ECO:0000256" key="15">
    <source>
        <dbReference type="ARBA" id="ARBA00042018"/>
    </source>
</evidence>
<keyword evidence="9" id="KW-0730">Sialic acid</keyword>
<evidence type="ECO:0000256" key="1">
    <source>
        <dbReference type="ARBA" id="ARBA00004437"/>
    </source>
</evidence>
<comment type="subcellular location">
    <subcellularLocation>
        <location evidence="2">Cell projection</location>
        <location evidence="2">Cilium</location>
        <location evidence="2">Photoreceptor outer segment</location>
    </subcellularLocation>
    <subcellularLocation>
        <location evidence="1">Photoreceptor inner segment</location>
    </subcellularLocation>
    <subcellularLocation>
        <location evidence="3">Secreted</location>
        <location evidence="3">Extracellular space</location>
        <location evidence="3">Extracellular matrix</location>
        <location evidence="3">Interphotoreceptor matrix</location>
    </subcellularLocation>
</comment>
<evidence type="ECO:0000256" key="9">
    <source>
        <dbReference type="ARBA" id="ARBA00022981"/>
    </source>
</evidence>
<accession>A0ABM1TYT8</accession>
<dbReference type="InterPro" id="IPR036364">
    <property type="entry name" value="SEA_dom_sf"/>
</dbReference>
<feature type="domain" description="SEA" evidence="18">
    <location>
        <begin position="262"/>
        <end position="384"/>
    </location>
</feature>
<evidence type="ECO:0000256" key="6">
    <source>
        <dbReference type="ARBA" id="ARBA00022674"/>
    </source>
</evidence>
<evidence type="ECO:0000256" key="10">
    <source>
        <dbReference type="ARBA" id="ARBA00023170"/>
    </source>
</evidence>
<sequence length="823" mass="92271">MVAFWVLEQTGRYSSRGQQKLSVYKTRMHLETKHAIIVFWIFLHAQGTKDTSIQIHISEAKITDKTPGIETIESTTKLHKVSTMRQIFDLAKLRTKRSALFPAVNICPQESLREILASLQAYYRLRVCQEIVWEAYRVFLDRIPDTEEYGEWVSICQKETFCLFDIGKNFSTSQEHLDLLQQRIKQRSFPGRKDEIAPEETLSEPTKTPLLSTDVASMSRGPFPLPLDDTHLNKILNDTLKDIQKPTTKSKTKPTHVSEISPEEKVEFSISLPNHRFKSELTNSRSPYYQELAKQSQLQLQKIFKNLPGFQEIHVLGFGPKKERDGSSSTEIQLTAIFKRDHKEVRSPESHLLTLDSNTTEGERIHPGTIEDKQPEIYLPTMDLKKLILQLLDGDHSLDVGRIQFSDEVAGSLSVSKSAIQSGLPTPHADIIEDATLTPELLPSEPGLEAVDREGPDLLGMSSKDSSWSPPETASTFLSENLPSFTTPSIVSPADQSTPLRTTGQATLVPGLNLPMSDSPISQLPLELSHRPASSSELIASSQDAIRDLEEMDVSDIPTLSEVSGLSGHNSALDHFLEITTPTPLQYITASSETIATQGHELVVFFSLRVANMPFSYDLFNKSSLEYQALEQRFTDLLVPYLRSNLTGFKHLEILSFRNGSVIVNSRVRFAKVVPYNLTQAVRGVLEDLRATAAQQLNLEIDSSSLSVELADQADPCRFLDCGKFARCIKNEWTQEAECRCRQGHESQGTLNYQDLNLCPPGKACEVSRGQAAPCRPPDHFTNQAHQLTVKKLRKKNKVAKKRNSDLTAIGLEESDHQDWEGN</sequence>
<dbReference type="InterPro" id="IPR000082">
    <property type="entry name" value="SEA_dom"/>
</dbReference>
<reference evidence="20" key="1">
    <citation type="submission" date="2025-08" db="UniProtKB">
        <authorList>
            <consortium name="RefSeq"/>
        </authorList>
    </citation>
    <scope>IDENTIFICATION</scope>
</reference>
<evidence type="ECO:0000256" key="4">
    <source>
        <dbReference type="ARBA" id="ARBA00022525"/>
    </source>
</evidence>
<keyword evidence="6" id="KW-0358">Heparin-binding</keyword>
<dbReference type="SUPFAM" id="SSF82671">
    <property type="entry name" value="SEA domain"/>
    <property type="match status" value="2"/>
</dbReference>
<name>A0ABM1TYT8_MICOH</name>
<dbReference type="GeneID" id="102001804"/>
<gene>
    <name evidence="20" type="primary">Impg1</name>
</gene>